<protein>
    <recommendedName>
        <fullName evidence="5">Amidohydrolase-related domain-containing protein</fullName>
    </recommendedName>
</protein>
<dbReference type="Pfam" id="PF01979">
    <property type="entry name" value="Amidohydro_1"/>
    <property type="match status" value="1"/>
</dbReference>
<organism evidence="6 7">
    <name type="scientific">Coemansia guatemalensis</name>
    <dbReference type="NCBI Taxonomy" id="2761395"/>
    <lineage>
        <taxon>Eukaryota</taxon>
        <taxon>Fungi</taxon>
        <taxon>Fungi incertae sedis</taxon>
        <taxon>Zoopagomycota</taxon>
        <taxon>Kickxellomycotina</taxon>
        <taxon>Kickxellomycetes</taxon>
        <taxon>Kickxellales</taxon>
        <taxon>Kickxellaceae</taxon>
        <taxon>Coemansia</taxon>
    </lineage>
</organism>
<dbReference type="SUPFAM" id="SSF51556">
    <property type="entry name" value="Metallo-dependent hydrolases"/>
    <property type="match status" value="1"/>
</dbReference>
<dbReference type="EMBL" id="JANBUO010001298">
    <property type="protein sequence ID" value="KAJ2798882.1"/>
    <property type="molecule type" value="Genomic_DNA"/>
</dbReference>
<dbReference type="Proteomes" id="UP001140094">
    <property type="component" value="Unassembled WGS sequence"/>
</dbReference>
<keyword evidence="3" id="KW-0378">Hydrolase</keyword>
<dbReference type="AlphaFoldDB" id="A0A9W8HR23"/>
<proteinExistence type="predicted"/>
<dbReference type="PANTHER" id="PTHR11271:SF6">
    <property type="entry name" value="GUANINE DEAMINASE"/>
    <property type="match status" value="1"/>
</dbReference>
<dbReference type="InterPro" id="IPR032466">
    <property type="entry name" value="Metal_Hydrolase"/>
</dbReference>
<keyword evidence="4" id="KW-0862">Zinc</keyword>
<dbReference type="GO" id="GO:0046098">
    <property type="term" value="P:guanine metabolic process"/>
    <property type="evidence" value="ECO:0007669"/>
    <property type="project" value="TreeGrafter"/>
</dbReference>
<dbReference type="InterPro" id="IPR051607">
    <property type="entry name" value="Metallo-dep_hydrolases"/>
</dbReference>
<dbReference type="GO" id="GO:0008270">
    <property type="term" value="F:zinc ion binding"/>
    <property type="evidence" value="ECO:0007669"/>
    <property type="project" value="TreeGrafter"/>
</dbReference>
<accession>A0A9W8HR23</accession>
<reference evidence="6" key="1">
    <citation type="submission" date="2022-07" db="EMBL/GenBank/DDBJ databases">
        <title>Phylogenomic reconstructions and comparative analyses of Kickxellomycotina fungi.</title>
        <authorList>
            <person name="Reynolds N.K."/>
            <person name="Stajich J.E."/>
            <person name="Barry K."/>
            <person name="Grigoriev I.V."/>
            <person name="Crous P."/>
            <person name="Smith M.E."/>
        </authorList>
    </citation>
    <scope>NUCLEOTIDE SEQUENCE</scope>
    <source>
        <strain evidence="6">NRRL 1565</strain>
    </source>
</reference>
<dbReference type="InterPro" id="IPR006680">
    <property type="entry name" value="Amidohydro-rel"/>
</dbReference>
<gene>
    <name evidence="6" type="ORF">H4R20_004655</name>
</gene>
<dbReference type="Gene3D" id="3.20.20.140">
    <property type="entry name" value="Metal-dependent hydrolases"/>
    <property type="match status" value="1"/>
</dbReference>
<name>A0A9W8HR23_9FUNG</name>
<keyword evidence="2" id="KW-0479">Metal-binding</keyword>
<evidence type="ECO:0000313" key="7">
    <source>
        <dbReference type="Proteomes" id="UP001140094"/>
    </source>
</evidence>
<feature type="domain" description="Amidohydrolase-related" evidence="5">
    <location>
        <begin position="79"/>
        <end position="200"/>
    </location>
</feature>
<keyword evidence="7" id="KW-1185">Reference proteome</keyword>
<dbReference type="GO" id="GO:0005829">
    <property type="term" value="C:cytosol"/>
    <property type="evidence" value="ECO:0007669"/>
    <property type="project" value="TreeGrafter"/>
</dbReference>
<evidence type="ECO:0000256" key="1">
    <source>
        <dbReference type="ARBA" id="ARBA00001947"/>
    </source>
</evidence>
<evidence type="ECO:0000259" key="5">
    <source>
        <dbReference type="Pfam" id="PF01979"/>
    </source>
</evidence>
<sequence length="213" mass="23418">MSTAKYYVFRGCLIDTPELGTLRIRHNAALGVSRRSGRIIGISEQADSSASSADLIGAWSSGRVDDSAVDTISLRPGQFLMPGLIDTHTHAPQFRFLGLGHDLPLMEWLEKYTFKHESEFQDPSLARTAYKDVVQRVIRGGCTMAAYFGTIHLEANCILADTIREAGQRAYVGKVCMDVNSPAYYSESTEETLQTSEAFVRAVLGEDNADDDS</sequence>
<evidence type="ECO:0000256" key="4">
    <source>
        <dbReference type="ARBA" id="ARBA00022833"/>
    </source>
</evidence>
<comment type="caution">
    <text evidence="6">The sequence shown here is derived from an EMBL/GenBank/DDBJ whole genome shotgun (WGS) entry which is preliminary data.</text>
</comment>
<evidence type="ECO:0000256" key="2">
    <source>
        <dbReference type="ARBA" id="ARBA00022723"/>
    </source>
</evidence>
<evidence type="ECO:0000313" key="6">
    <source>
        <dbReference type="EMBL" id="KAJ2798882.1"/>
    </source>
</evidence>
<evidence type="ECO:0000256" key="3">
    <source>
        <dbReference type="ARBA" id="ARBA00022801"/>
    </source>
</evidence>
<dbReference type="PANTHER" id="PTHR11271">
    <property type="entry name" value="GUANINE DEAMINASE"/>
    <property type="match status" value="1"/>
</dbReference>
<dbReference type="GO" id="GO:0008892">
    <property type="term" value="F:guanine deaminase activity"/>
    <property type="evidence" value="ECO:0007669"/>
    <property type="project" value="TreeGrafter"/>
</dbReference>
<dbReference type="OrthoDB" id="194468at2759"/>
<comment type="cofactor">
    <cofactor evidence="1">
        <name>Zn(2+)</name>
        <dbReference type="ChEBI" id="CHEBI:29105"/>
    </cofactor>
</comment>
<feature type="non-terminal residue" evidence="6">
    <location>
        <position position="213"/>
    </location>
</feature>